<accession>A0A3L7Z2M5</accession>
<evidence type="ECO:0000313" key="4">
    <source>
        <dbReference type="Proteomes" id="UP000491181"/>
    </source>
</evidence>
<dbReference type="EMBL" id="RAZM01000035">
    <property type="protein sequence ID" value="RLT79794.1"/>
    <property type="molecule type" value="Genomic_DNA"/>
</dbReference>
<organism evidence="2 3">
    <name type="scientific">Bacteroides acidifaciens</name>
    <dbReference type="NCBI Taxonomy" id="85831"/>
    <lineage>
        <taxon>Bacteria</taxon>
        <taxon>Pseudomonadati</taxon>
        <taxon>Bacteroidota</taxon>
        <taxon>Bacteroidia</taxon>
        <taxon>Bacteroidales</taxon>
        <taxon>Bacteroidaceae</taxon>
        <taxon>Bacteroides</taxon>
    </lineage>
</organism>
<reference evidence="2 3" key="1">
    <citation type="submission" date="2018-09" db="EMBL/GenBank/DDBJ databases">
        <title>Murine metabolic-syndrome-specific gut microbial biobank.</title>
        <authorList>
            <person name="Liu C."/>
        </authorList>
    </citation>
    <scope>NUCLEOTIDE SEQUENCE [LARGE SCALE GENOMIC DNA]</scope>
    <source>
        <strain evidence="2 3">0.1X-D8-26</strain>
    </source>
</reference>
<dbReference type="Proteomes" id="UP000491181">
    <property type="component" value="Unassembled WGS sequence"/>
</dbReference>
<name>A0A3L7Z2M5_9BACE</name>
<protein>
    <submittedName>
        <fullName evidence="2">Uncharacterized protein</fullName>
    </submittedName>
</protein>
<dbReference type="Proteomes" id="UP000267159">
    <property type="component" value="Unassembled WGS sequence"/>
</dbReference>
<dbReference type="AlphaFoldDB" id="A0A3L7Z2M5"/>
<comment type="caution">
    <text evidence="2">The sequence shown here is derived from an EMBL/GenBank/DDBJ whole genome shotgun (WGS) entry which is preliminary data.</text>
</comment>
<proteinExistence type="predicted"/>
<dbReference type="EMBL" id="BLLS01000050">
    <property type="protein sequence ID" value="GFH86634.1"/>
    <property type="molecule type" value="Genomic_DNA"/>
</dbReference>
<evidence type="ECO:0000313" key="1">
    <source>
        <dbReference type="EMBL" id="GFH86634.1"/>
    </source>
</evidence>
<sequence length="81" mass="9727">MFASFYPLDARVWGMLQQEMLKNTNTKVFFLKHMQKQRRQKQSSDTNNADNADSFYQSLTIRVIRVTRVLRNLHDNLLFFI</sequence>
<evidence type="ECO:0000313" key="2">
    <source>
        <dbReference type="EMBL" id="RLT79794.1"/>
    </source>
</evidence>
<reference evidence="1 4" key="2">
    <citation type="journal article" date="2020" name="Microbiome">
        <title>Single-cell genomics of uncultured bacteria reveals dietary fiber responders in the mouse gut microbiota.</title>
        <authorList>
            <person name="Chijiiwa R."/>
            <person name="Hosokawa M."/>
            <person name="Kogawa M."/>
            <person name="Nishikawa Y."/>
            <person name="Ide K."/>
            <person name="Sakanashi C."/>
            <person name="Takahashi K."/>
            <person name="Takeyama H."/>
        </authorList>
    </citation>
    <scope>NUCLEOTIDE SEQUENCE [LARGE SCALE GENOMIC DNA]</scope>
    <source>
        <strain evidence="1">IMSAGC_001</strain>
    </source>
</reference>
<dbReference type="STRING" id="1235814.GCA_000613385_02380"/>
<gene>
    <name evidence="2" type="ORF">D7Y07_11855</name>
    <name evidence="1" type="ORF">IMSAGC001_02044</name>
</gene>
<evidence type="ECO:0000313" key="3">
    <source>
        <dbReference type="Proteomes" id="UP000267159"/>
    </source>
</evidence>